<evidence type="ECO:0000256" key="1">
    <source>
        <dbReference type="ARBA" id="ARBA00023157"/>
    </source>
</evidence>
<reference evidence="5 6" key="1">
    <citation type="submission" date="2020-04" db="EMBL/GenBank/DDBJ databases">
        <authorList>
            <person name="Wallbank WR R."/>
            <person name="Pardo Diaz C."/>
            <person name="Kozak K."/>
            <person name="Martin S."/>
            <person name="Jiggins C."/>
            <person name="Moest M."/>
            <person name="Warren A I."/>
            <person name="Byers J.R.P. K."/>
            <person name="Montejo-Kovacevich G."/>
            <person name="Yen C E."/>
        </authorList>
    </citation>
    <scope>NUCLEOTIDE SEQUENCE [LARGE SCALE GENOMIC DNA]</scope>
</reference>
<feature type="signal peptide" evidence="3">
    <location>
        <begin position="1"/>
        <end position="18"/>
    </location>
</feature>
<dbReference type="SUPFAM" id="SSF49854">
    <property type="entry name" value="Spermadhesin, CUB domain"/>
    <property type="match status" value="1"/>
</dbReference>
<evidence type="ECO:0000259" key="4">
    <source>
        <dbReference type="PROSITE" id="PS01180"/>
    </source>
</evidence>
<dbReference type="AlphaFoldDB" id="A0A8S0Z9Z9"/>
<dbReference type="PROSITE" id="PS01180">
    <property type="entry name" value="CUB"/>
    <property type="match status" value="1"/>
</dbReference>
<evidence type="ECO:0000313" key="6">
    <source>
        <dbReference type="Proteomes" id="UP000494256"/>
    </source>
</evidence>
<organism evidence="5 6">
    <name type="scientific">Arctia plantaginis</name>
    <name type="common">Wood tiger moth</name>
    <name type="synonym">Phalaena plantaginis</name>
    <dbReference type="NCBI Taxonomy" id="874455"/>
    <lineage>
        <taxon>Eukaryota</taxon>
        <taxon>Metazoa</taxon>
        <taxon>Ecdysozoa</taxon>
        <taxon>Arthropoda</taxon>
        <taxon>Hexapoda</taxon>
        <taxon>Insecta</taxon>
        <taxon>Pterygota</taxon>
        <taxon>Neoptera</taxon>
        <taxon>Endopterygota</taxon>
        <taxon>Lepidoptera</taxon>
        <taxon>Glossata</taxon>
        <taxon>Ditrysia</taxon>
        <taxon>Noctuoidea</taxon>
        <taxon>Erebidae</taxon>
        <taxon>Arctiinae</taxon>
        <taxon>Arctia</taxon>
    </lineage>
</organism>
<feature type="domain" description="CUB" evidence="4">
    <location>
        <begin position="29"/>
        <end position="142"/>
    </location>
</feature>
<proteinExistence type="predicted"/>
<sequence length="180" mass="20694">MNVLTPLLLLSRLTSVKLIIVHHTPPDKCDFNATVLPTQKYHFTNDNWPDTYDMGVNCRWTFNCVEGYACRLQCRDVGLPATLGCYMDRLLVSTTSDKTLGARVFCGREPINIRSSGTMITMKLITSRFSPGGRFRCTITTEKWRQPMKYATVVPLPMKLHRIKYNIEKGTKSRINWRMV</sequence>
<dbReference type="OrthoDB" id="8189406at2759"/>
<keyword evidence="3" id="KW-0732">Signal</keyword>
<dbReference type="SMART" id="SM00042">
    <property type="entry name" value="CUB"/>
    <property type="match status" value="1"/>
</dbReference>
<dbReference type="Proteomes" id="UP000494256">
    <property type="component" value="Unassembled WGS sequence"/>
</dbReference>
<comment type="caution">
    <text evidence="2">Lacks conserved residue(s) required for the propagation of feature annotation.</text>
</comment>
<comment type="caution">
    <text evidence="5">The sequence shown here is derived from an EMBL/GenBank/DDBJ whole genome shotgun (WGS) entry which is preliminary data.</text>
</comment>
<dbReference type="EMBL" id="CADEBD010000286">
    <property type="protein sequence ID" value="CAB3229847.1"/>
    <property type="molecule type" value="Genomic_DNA"/>
</dbReference>
<name>A0A8S0Z9Z9_ARCPL</name>
<dbReference type="Pfam" id="PF00431">
    <property type="entry name" value="CUB"/>
    <property type="match status" value="1"/>
</dbReference>
<protein>
    <recommendedName>
        <fullName evidence="4">CUB domain-containing protein</fullName>
    </recommendedName>
</protein>
<gene>
    <name evidence="5" type="ORF">APLA_LOCUS4350</name>
</gene>
<evidence type="ECO:0000256" key="2">
    <source>
        <dbReference type="PROSITE-ProRule" id="PRU00059"/>
    </source>
</evidence>
<dbReference type="InterPro" id="IPR035914">
    <property type="entry name" value="Sperma_CUB_dom_sf"/>
</dbReference>
<dbReference type="InterPro" id="IPR000859">
    <property type="entry name" value="CUB_dom"/>
</dbReference>
<evidence type="ECO:0000313" key="5">
    <source>
        <dbReference type="EMBL" id="CAB3229847.1"/>
    </source>
</evidence>
<keyword evidence="1" id="KW-1015">Disulfide bond</keyword>
<accession>A0A8S0Z9Z9</accession>
<dbReference type="Gene3D" id="2.60.120.290">
    <property type="entry name" value="Spermadhesin, CUB domain"/>
    <property type="match status" value="1"/>
</dbReference>
<feature type="chain" id="PRO_5035838494" description="CUB domain-containing protein" evidence="3">
    <location>
        <begin position="19"/>
        <end position="180"/>
    </location>
</feature>
<evidence type="ECO:0000256" key="3">
    <source>
        <dbReference type="SAM" id="SignalP"/>
    </source>
</evidence>
<dbReference type="CDD" id="cd00041">
    <property type="entry name" value="CUB"/>
    <property type="match status" value="1"/>
</dbReference>